<dbReference type="EC" id="3.1.-.-" evidence="8"/>
<dbReference type="PANTHER" id="PTHR33653:SF1">
    <property type="entry name" value="RIBONUCLEASE VAPC2"/>
    <property type="match status" value="1"/>
</dbReference>
<dbReference type="InterPro" id="IPR050556">
    <property type="entry name" value="Type_II_TA_system_RNase"/>
</dbReference>
<dbReference type="PANTHER" id="PTHR33653">
    <property type="entry name" value="RIBONUCLEASE VAPC2"/>
    <property type="match status" value="1"/>
</dbReference>
<evidence type="ECO:0000256" key="8">
    <source>
        <dbReference type="HAMAP-Rule" id="MF_00265"/>
    </source>
</evidence>
<dbReference type="EMBL" id="QPJC01000006">
    <property type="protein sequence ID" value="RCW43539.1"/>
    <property type="molecule type" value="Genomic_DNA"/>
</dbReference>
<keyword evidence="6 8" id="KW-0460">Magnesium</keyword>
<dbReference type="Gene3D" id="3.40.50.1010">
    <property type="entry name" value="5'-nuclease"/>
    <property type="match status" value="1"/>
</dbReference>
<dbReference type="GO" id="GO:0000287">
    <property type="term" value="F:magnesium ion binding"/>
    <property type="evidence" value="ECO:0007669"/>
    <property type="project" value="UniProtKB-UniRule"/>
</dbReference>
<evidence type="ECO:0000256" key="4">
    <source>
        <dbReference type="ARBA" id="ARBA00022723"/>
    </source>
</evidence>
<dbReference type="InterPro" id="IPR022907">
    <property type="entry name" value="VapC_family"/>
</dbReference>
<dbReference type="GO" id="GO:0016787">
    <property type="term" value="F:hydrolase activity"/>
    <property type="evidence" value="ECO:0007669"/>
    <property type="project" value="UniProtKB-KW"/>
</dbReference>
<comment type="cofactor">
    <cofactor evidence="1 8">
        <name>Mg(2+)</name>
        <dbReference type="ChEBI" id="CHEBI:18420"/>
    </cofactor>
</comment>
<dbReference type="InterPro" id="IPR002716">
    <property type="entry name" value="PIN_dom"/>
</dbReference>
<evidence type="ECO:0000256" key="1">
    <source>
        <dbReference type="ARBA" id="ARBA00001946"/>
    </source>
</evidence>
<feature type="domain" description="PIN" evidence="9">
    <location>
        <begin position="8"/>
        <end position="118"/>
    </location>
</feature>
<dbReference type="AlphaFoldDB" id="A0A368VP87"/>
<keyword evidence="4 8" id="KW-0479">Metal-binding</keyword>
<feature type="binding site" evidence="8">
    <location>
        <position position="93"/>
    </location>
    <ligand>
        <name>Mg(2+)</name>
        <dbReference type="ChEBI" id="CHEBI:18420"/>
    </ligand>
</feature>
<dbReference type="HAMAP" id="MF_00265">
    <property type="entry name" value="VapC_Nob1"/>
    <property type="match status" value="1"/>
</dbReference>
<keyword evidence="8" id="KW-0800">Toxin</keyword>
<keyword evidence="5 8" id="KW-0378">Hydrolase</keyword>
<evidence type="ECO:0000256" key="3">
    <source>
        <dbReference type="ARBA" id="ARBA00022722"/>
    </source>
</evidence>
<keyword evidence="3 8" id="KW-0540">Nuclease</keyword>
<evidence type="ECO:0000256" key="5">
    <source>
        <dbReference type="ARBA" id="ARBA00022801"/>
    </source>
</evidence>
<comment type="similarity">
    <text evidence="7 8">Belongs to the PINc/VapC protein family.</text>
</comment>
<comment type="caution">
    <text evidence="10">The sequence shown here is derived from an EMBL/GenBank/DDBJ whole genome shotgun (WGS) entry which is preliminary data.</text>
</comment>
<sequence length="134" mass="14815">MFLLDKSAFEQRRTNEQVAARINRHLSVGELATCEIIALEILYSARSAADHTAMRATLDGLEWLPVTNAVMQRALEVQALLAQRGQHRRPVPDLVIAATAEEHGAAVLHYDEDFDLIAEATGQPTEWITAPRGT</sequence>
<comment type="function">
    <text evidence="8">Toxic component of a toxin-antitoxin (TA) system. An RNase.</text>
</comment>
<gene>
    <name evidence="8" type="primary">vapC</name>
    <name evidence="10" type="ORF">DFQ14_10614</name>
</gene>
<dbReference type="OrthoDB" id="5185254at2"/>
<evidence type="ECO:0000313" key="10">
    <source>
        <dbReference type="EMBL" id="RCW43539.1"/>
    </source>
</evidence>
<feature type="binding site" evidence="8">
    <location>
        <position position="5"/>
    </location>
    <ligand>
        <name>Mg(2+)</name>
        <dbReference type="ChEBI" id="CHEBI:18420"/>
    </ligand>
</feature>
<evidence type="ECO:0000256" key="2">
    <source>
        <dbReference type="ARBA" id="ARBA00022649"/>
    </source>
</evidence>
<evidence type="ECO:0000259" key="9">
    <source>
        <dbReference type="Pfam" id="PF01850"/>
    </source>
</evidence>
<dbReference type="SUPFAM" id="SSF88723">
    <property type="entry name" value="PIN domain-like"/>
    <property type="match status" value="1"/>
</dbReference>
<dbReference type="CDD" id="cd18755">
    <property type="entry name" value="PIN_MtVapC3_VapC21-like"/>
    <property type="match status" value="1"/>
</dbReference>
<keyword evidence="2 8" id="KW-1277">Toxin-antitoxin system</keyword>
<organism evidence="10 11">
    <name type="scientific">Halopolyspora algeriensis</name>
    <dbReference type="NCBI Taxonomy" id="1500506"/>
    <lineage>
        <taxon>Bacteria</taxon>
        <taxon>Bacillati</taxon>
        <taxon>Actinomycetota</taxon>
        <taxon>Actinomycetes</taxon>
        <taxon>Actinomycetes incertae sedis</taxon>
        <taxon>Halopolyspora</taxon>
    </lineage>
</organism>
<accession>A0A368VP87</accession>
<protein>
    <recommendedName>
        <fullName evidence="8">Ribonuclease VapC</fullName>
        <shortName evidence="8">RNase VapC</shortName>
        <ecNumber evidence="8">3.1.-.-</ecNumber>
    </recommendedName>
    <alternativeName>
        <fullName evidence="8">Toxin VapC</fullName>
    </alternativeName>
</protein>
<proteinExistence type="inferred from homology"/>
<evidence type="ECO:0000313" key="11">
    <source>
        <dbReference type="Proteomes" id="UP000253495"/>
    </source>
</evidence>
<reference evidence="10 11" key="1">
    <citation type="submission" date="2018-07" db="EMBL/GenBank/DDBJ databases">
        <title>Genomic Encyclopedia of Type Strains, Phase III (KMG-III): the genomes of soil and plant-associated and newly described type strains.</title>
        <authorList>
            <person name="Whitman W."/>
        </authorList>
    </citation>
    <scope>NUCLEOTIDE SEQUENCE [LARGE SCALE GENOMIC DNA]</scope>
    <source>
        <strain evidence="10 11">CECT 8575</strain>
    </source>
</reference>
<evidence type="ECO:0000256" key="6">
    <source>
        <dbReference type="ARBA" id="ARBA00022842"/>
    </source>
</evidence>
<dbReference type="GO" id="GO:0090729">
    <property type="term" value="F:toxin activity"/>
    <property type="evidence" value="ECO:0007669"/>
    <property type="project" value="UniProtKB-KW"/>
</dbReference>
<dbReference type="GO" id="GO:0004540">
    <property type="term" value="F:RNA nuclease activity"/>
    <property type="evidence" value="ECO:0007669"/>
    <property type="project" value="InterPro"/>
</dbReference>
<dbReference type="Proteomes" id="UP000253495">
    <property type="component" value="Unassembled WGS sequence"/>
</dbReference>
<dbReference type="Pfam" id="PF01850">
    <property type="entry name" value="PIN"/>
    <property type="match status" value="1"/>
</dbReference>
<name>A0A368VP87_9ACTN</name>
<dbReference type="RefSeq" id="WP_114453139.1">
    <property type="nucleotide sequence ID" value="NZ_QPJC01000006.1"/>
</dbReference>
<evidence type="ECO:0000256" key="7">
    <source>
        <dbReference type="ARBA" id="ARBA00038093"/>
    </source>
</evidence>
<keyword evidence="11" id="KW-1185">Reference proteome</keyword>
<dbReference type="InterPro" id="IPR029060">
    <property type="entry name" value="PIN-like_dom_sf"/>
</dbReference>